<proteinExistence type="predicted"/>
<protein>
    <recommendedName>
        <fullName evidence="1">4Fe-4S Wbl-type domain-containing protein</fullName>
    </recommendedName>
</protein>
<sequence>MARKIRRARVTPGWHEQAACKGVDHWVFCNDEAEQRDGEPRPPYSDEDAKSYCAGCPVISECREEALRMRDFFMTRGGMNEDELRAEHHRRQRTSAA</sequence>
<dbReference type="Pfam" id="PF02467">
    <property type="entry name" value="Whib"/>
    <property type="match status" value="1"/>
</dbReference>
<gene>
    <name evidence="2" type="ORF">GCM10010412_082460</name>
</gene>
<evidence type="ECO:0000313" key="2">
    <source>
        <dbReference type="EMBL" id="GAA2691897.1"/>
    </source>
</evidence>
<evidence type="ECO:0000259" key="1">
    <source>
        <dbReference type="PROSITE" id="PS51674"/>
    </source>
</evidence>
<dbReference type="InterPro" id="IPR034768">
    <property type="entry name" value="4FE4S_WBL"/>
</dbReference>
<feature type="domain" description="4Fe-4S Wbl-type" evidence="1">
    <location>
        <begin position="19"/>
        <end position="86"/>
    </location>
</feature>
<dbReference type="Proteomes" id="UP001501666">
    <property type="component" value="Unassembled WGS sequence"/>
</dbReference>
<reference evidence="2 3" key="1">
    <citation type="journal article" date="2019" name="Int. J. Syst. Evol. Microbiol.">
        <title>The Global Catalogue of Microorganisms (GCM) 10K type strain sequencing project: providing services to taxonomists for standard genome sequencing and annotation.</title>
        <authorList>
            <consortium name="The Broad Institute Genomics Platform"/>
            <consortium name="The Broad Institute Genome Sequencing Center for Infectious Disease"/>
            <person name="Wu L."/>
            <person name="Ma J."/>
        </authorList>
    </citation>
    <scope>NUCLEOTIDE SEQUENCE [LARGE SCALE GENOMIC DNA]</scope>
    <source>
        <strain evidence="2 3">JCM 6835</strain>
    </source>
</reference>
<dbReference type="PROSITE" id="PS51674">
    <property type="entry name" value="4FE4S_WBL"/>
    <property type="match status" value="1"/>
</dbReference>
<evidence type="ECO:0000313" key="3">
    <source>
        <dbReference type="Proteomes" id="UP001501666"/>
    </source>
</evidence>
<organism evidence="2 3">
    <name type="scientific">Nonomuraea recticatena</name>
    <dbReference type="NCBI Taxonomy" id="46178"/>
    <lineage>
        <taxon>Bacteria</taxon>
        <taxon>Bacillati</taxon>
        <taxon>Actinomycetota</taxon>
        <taxon>Actinomycetes</taxon>
        <taxon>Streptosporangiales</taxon>
        <taxon>Streptosporangiaceae</taxon>
        <taxon>Nonomuraea</taxon>
    </lineage>
</organism>
<dbReference type="RefSeq" id="WP_346154480.1">
    <property type="nucleotide sequence ID" value="NZ_BAAATE010000034.1"/>
</dbReference>
<keyword evidence="3" id="KW-1185">Reference proteome</keyword>
<dbReference type="EMBL" id="BAAATE010000034">
    <property type="protein sequence ID" value="GAA2691897.1"/>
    <property type="molecule type" value="Genomic_DNA"/>
</dbReference>
<name>A0ABN3T424_9ACTN</name>
<comment type="caution">
    <text evidence="2">The sequence shown here is derived from an EMBL/GenBank/DDBJ whole genome shotgun (WGS) entry which is preliminary data.</text>
</comment>
<accession>A0ABN3T424</accession>